<feature type="domain" description="B5" evidence="19">
    <location>
        <begin position="417"/>
        <end position="500"/>
    </location>
</feature>
<dbReference type="AlphaFoldDB" id="A0A173ZV38"/>
<proteinExistence type="inferred from homology"/>
<dbReference type="Pfam" id="PF03484">
    <property type="entry name" value="B5"/>
    <property type="match status" value="1"/>
</dbReference>
<evidence type="ECO:0000256" key="16">
    <source>
        <dbReference type="PROSITE-ProRule" id="PRU00209"/>
    </source>
</evidence>
<accession>A0A173ZV38</accession>
<keyword evidence="8 15" id="KW-0547">Nucleotide-binding</keyword>
<dbReference type="GO" id="GO:0000049">
    <property type="term" value="F:tRNA binding"/>
    <property type="evidence" value="ECO:0007669"/>
    <property type="project" value="UniProtKB-UniRule"/>
</dbReference>
<keyword evidence="6 15" id="KW-0436">Ligase</keyword>
<feature type="binding site" evidence="15">
    <location>
        <position position="488"/>
    </location>
    <ligand>
        <name>Mg(2+)</name>
        <dbReference type="ChEBI" id="CHEBI:18420"/>
        <note>shared with alpha subunit</note>
    </ligand>
</feature>
<comment type="cofactor">
    <cofactor evidence="15">
        <name>Mg(2+)</name>
        <dbReference type="ChEBI" id="CHEBI:18420"/>
    </cofactor>
    <text evidence="15">Binds 2 magnesium ions per tetramer.</text>
</comment>
<keyword evidence="11 16" id="KW-0694">RNA-binding</keyword>
<sequence>MLVPLSWLKEYVDIDVTPEELEKKLFDGGFEVEERYQVGKDISNVVVGLVEGCEPIPETHLHVCQVNAGEHGTMQICCGADNVHTGGKFPVALPGASVYATAKDHKTIEGVMTIKKGKLRGYESCGMLCSGVELGLTEDLYPGAGYNGLLVLPEDAELGADVKELTGLDDWIFDISLTANRPDCQSILGIAREVSAMLEKPLKMPATDYTETDVEKEGFSVRVEAPELCPRYSAHYVYDVKIGESPAWMKRRLALVGMSAISNVVDITNYVLKEIGQPMHAFDCSYLEGNEICVRRAKENEKIVTLDEQEYTMNENNLVICDGVKPVALAGVMGGLNSEIRDTTEAVMFESAKFARDNVRKTARALGKATDASARYEKGVDEYSTVLGMKRALHLMEELGCGKVSRTHFDVNTGNSIDPTPMTVSVSKVNGVLGIEVPEAEILRIMKNLNFAPEINGDELTIQVPAYREDMLPEGENDVERYPDVAEEVIRMYGYDHVTDTFLSAAQVTMGGYNEEQKGELALKNTLCTMGIYECMHYSFFSPADLDLLKLPADAKERNAIEIINPINQDLSLMRTTLAASMLNAISRNEKQGTLEGRLFEVASIYIPESLPLTSYPDERKVLCVGTFGNNESFFTMKGIANTIAESMDIEFTYEPVQKSFLHPYQAVKVLCEGTEIGYFGKAAYDIQNELSMRTSSYIMELDLKELSRWYGKKRTFQPISKFQEEKRDLAFVMDKNISCGDVENCIREANKYVKEIRLFDVYEGGQIPEGKKSMAFTVTFAPKEEAFDFEKVQKFVEKICKKLQNEFNIELRG</sequence>
<dbReference type="InterPro" id="IPR036690">
    <property type="entry name" value="Fdx_antiC-bd_sf"/>
</dbReference>
<feature type="binding site" evidence="15">
    <location>
        <position position="484"/>
    </location>
    <ligand>
        <name>Mg(2+)</name>
        <dbReference type="ChEBI" id="CHEBI:18420"/>
        <note>shared with alpha subunit</note>
    </ligand>
</feature>
<evidence type="ECO:0000256" key="9">
    <source>
        <dbReference type="ARBA" id="ARBA00022840"/>
    </source>
</evidence>
<evidence type="ECO:0000256" key="1">
    <source>
        <dbReference type="ARBA" id="ARBA00004496"/>
    </source>
</evidence>
<dbReference type="Gene3D" id="3.30.70.380">
    <property type="entry name" value="Ferrodoxin-fold anticodon-binding domain"/>
    <property type="match status" value="1"/>
</dbReference>
<keyword evidence="4 15" id="KW-0963">Cytoplasm</keyword>
<dbReference type="SUPFAM" id="SSF50249">
    <property type="entry name" value="Nucleic acid-binding proteins"/>
    <property type="match status" value="1"/>
</dbReference>
<dbReference type="CDD" id="cd00769">
    <property type="entry name" value="PheRS_beta_core"/>
    <property type="match status" value="1"/>
</dbReference>
<dbReference type="GO" id="GO:0140096">
    <property type="term" value="F:catalytic activity, acting on a protein"/>
    <property type="evidence" value="ECO:0007669"/>
    <property type="project" value="UniProtKB-ARBA"/>
</dbReference>
<evidence type="ECO:0000256" key="7">
    <source>
        <dbReference type="ARBA" id="ARBA00022723"/>
    </source>
</evidence>
<evidence type="ECO:0000313" key="20">
    <source>
        <dbReference type="EMBL" id="CUN79489.1"/>
    </source>
</evidence>
<keyword evidence="13 15" id="KW-0030">Aminoacyl-tRNA synthetase</keyword>
<dbReference type="Gene3D" id="2.40.50.140">
    <property type="entry name" value="Nucleic acid-binding proteins"/>
    <property type="match status" value="1"/>
</dbReference>
<evidence type="ECO:0000256" key="3">
    <source>
        <dbReference type="ARBA" id="ARBA00011209"/>
    </source>
</evidence>
<dbReference type="PANTHER" id="PTHR10947">
    <property type="entry name" value="PHENYLALANYL-TRNA SYNTHETASE BETA CHAIN AND LEUCINE-RICH REPEAT-CONTAINING PROTEIN 47"/>
    <property type="match status" value="1"/>
</dbReference>
<dbReference type="InterPro" id="IPR041616">
    <property type="entry name" value="PheRS_beta_core"/>
</dbReference>
<name>A0A173ZV38_9FIRM</name>
<dbReference type="GO" id="GO:0005524">
    <property type="term" value="F:ATP binding"/>
    <property type="evidence" value="ECO:0007669"/>
    <property type="project" value="UniProtKB-UniRule"/>
</dbReference>
<keyword evidence="5 16" id="KW-0820">tRNA-binding</keyword>
<dbReference type="PROSITE" id="PS51483">
    <property type="entry name" value="B5"/>
    <property type="match status" value="1"/>
</dbReference>
<dbReference type="InterPro" id="IPR020825">
    <property type="entry name" value="Phe-tRNA_synthase-like_B3/B4"/>
</dbReference>
<dbReference type="InterPro" id="IPR045060">
    <property type="entry name" value="Phe-tRNA-ligase_IIc_bsu"/>
</dbReference>
<evidence type="ECO:0000259" key="19">
    <source>
        <dbReference type="PROSITE" id="PS51483"/>
    </source>
</evidence>
<dbReference type="Pfam" id="PF03483">
    <property type="entry name" value="B3_4"/>
    <property type="match status" value="1"/>
</dbReference>
<comment type="subunit">
    <text evidence="3 15">Tetramer of two alpha and two beta subunits.</text>
</comment>
<dbReference type="InterPro" id="IPR033714">
    <property type="entry name" value="tRNA_bind_bactPheRS"/>
</dbReference>
<dbReference type="PROSITE" id="PS51447">
    <property type="entry name" value="FDX_ACB"/>
    <property type="match status" value="1"/>
</dbReference>
<dbReference type="SMART" id="SM00874">
    <property type="entry name" value="B5"/>
    <property type="match status" value="1"/>
</dbReference>
<dbReference type="CDD" id="cd02796">
    <property type="entry name" value="tRNA_bind_bactPheRS"/>
    <property type="match status" value="1"/>
</dbReference>
<dbReference type="GO" id="GO:0009328">
    <property type="term" value="C:phenylalanine-tRNA ligase complex"/>
    <property type="evidence" value="ECO:0007669"/>
    <property type="project" value="TreeGrafter"/>
</dbReference>
<evidence type="ECO:0000256" key="8">
    <source>
        <dbReference type="ARBA" id="ARBA00022741"/>
    </source>
</evidence>
<evidence type="ECO:0000256" key="2">
    <source>
        <dbReference type="ARBA" id="ARBA00008653"/>
    </source>
</evidence>
<evidence type="ECO:0000256" key="4">
    <source>
        <dbReference type="ARBA" id="ARBA00022490"/>
    </source>
</evidence>
<feature type="domain" description="FDX-ACB" evidence="18">
    <location>
        <begin position="721"/>
        <end position="813"/>
    </location>
</feature>
<dbReference type="GO" id="GO:0016740">
    <property type="term" value="F:transferase activity"/>
    <property type="evidence" value="ECO:0007669"/>
    <property type="project" value="UniProtKB-ARBA"/>
</dbReference>
<organism evidence="20 22">
    <name type="scientific">Fusicatenibacter saccharivorans</name>
    <dbReference type="NCBI Taxonomy" id="1150298"/>
    <lineage>
        <taxon>Bacteria</taxon>
        <taxon>Bacillati</taxon>
        <taxon>Bacillota</taxon>
        <taxon>Clostridia</taxon>
        <taxon>Lachnospirales</taxon>
        <taxon>Lachnospiraceae</taxon>
        <taxon>Fusicatenibacter</taxon>
    </lineage>
</organism>
<dbReference type="InterPro" id="IPR009061">
    <property type="entry name" value="DNA-bd_dom_put_sf"/>
</dbReference>
<evidence type="ECO:0000313" key="21">
    <source>
        <dbReference type="EMBL" id="MBN2953725.1"/>
    </source>
</evidence>
<reference evidence="20 22" key="1">
    <citation type="submission" date="2015-09" db="EMBL/GenBank/DDBJ databases">
        <authorList>
            <consortium name="Pathogen Informatics"/>
        </authorList>
    </citation>
    <scope>NUCLEOTIDE SEQUENCE [LARGE SCALE GENOMIC DNA]</scope>
    <source>
        <strain evidence="20 22">2789STDY5608849</strain>
    </source>
</reference>
<dbReference type="InterPro" id="IPR005121">
    <property type="entry name" value="Fdx_antiC-bd"/>
</dbReference>
<evidence type="ECO:0000256" key="13">
    <source>
        <dbReference type="ARBA" id="ARBA00023146"/>
    </source>
</evidence>
<comment type="catalytic activity">
    <reaction evidence="14 15">
        <text>tRNA(Phe) + L-phenylalanine + ATP = L-phenylalanyl-tRNA(Phe) + AMP + diphosphate + H(+)</text>
        <dbReference type="Rhea" id="RHEA:19413"/>
        <dbReference type="Rhea" id="RHEA-COMP:9668"/>
        <dbReference type="Rhea" id="RHEA-COMP:9699"/>
        <dbReference type="ChEBI" id="CHEBI:15378"/>
        <dbReference type="ChEBI" id="CHEBI:30616"/>
        <dbReference type="ChEBI" id="CHEBI:33019"/>
        <dbReference type="ChEBI" id="CHEBI:58095"/>
        <dbReference type="ChEBI" id="CHEBI:78442"/>
        <dbReference type="ChEBI" id="CHEBI:78531"/>
        <dbReference type="ChEBI" id="CHEBI:456215"/>
        <dbReference type="EC" id="6.1.1.20"/>
    </reaction>
</comment>
<dbReference type="Pfam" id="PF17759">
    <property type="entry name" value="tRNA_synthFbeta"/>
    <property type="match status" value="1"/>
</dbReference>
<dbReference type="InterPro" id="IPR005147">
    <property type="entry name" value="tRNA_synthase_B5-dom"/>
</dbReference>
<dbReference type="SUPFAM" id="SSF54991">
    <property type="entry name" value="Anticodon-binding domain of PheRS"/>
    <property type="match status" value="1"/>
</dbReference>
<dbReference type="SMART" id="SM00873">
    <property type="entry name" value="B3_4"/>
    <property type="match status" value="1"/>
</dbReference>
<gene>
    <name evidence="15 20" type="primary">pheT</name>
    <name evidence="20" type="ORF">ERS852406_00696</name>
    <name evidence="21" type="ORF">JTJ23_09050</name>
</gene>
<dbReference type="EMBL" id="JAFHBD010000037">
    <property type="protein sequence ID" value="MBN2953725.1"/>
    <property type="molecule type" value="Genomic_DNA"/>
</dbReference>
<dbReference type="Proteomes" id="UP000095706">
    <property type="component" value="Unassembled WGS sequence"/>
</dbReference>
<evidence type="ECO:0000313" key="22">
    <source>
        <dbReference type="Proteomes" id="UP000095706"/>
    </source>
</evidence>
<dbReference type="EC" id="6.1.1.20" evidence="15"/>
<dbReference type="PANTHER" id="PTHR10947:SF0">
    <property type="entry name" value="PHENYLALANINE--TRNA LIGASE BETA SUBUNIT"/>
    <property type="match status" value="1"/>
</dbReference>
<evidence type="ECO:0000256" key="12">
    <source>
        <dbReference type="ARBA" id="ARBA00022917"/>
    </source>
</evidence>
<comment type="subcellular location">
    <subcellularLocation>
        <location evidence="1 15">Cytoplasm</location>
    </subcellularLocation>
</comment>
<dbReference type="SUPFAM" id="SSF55681">
    <property type="entry name" value="Class II aaRS and biotin synthetases"/>
    <property type="match status" value="1"/>
</dbReference>
<dbReference type="GO" id="GO:0000287">
    <property type="term" value="F:magnesium ion binding"/>
    <property type="evidence" value="ECO:0007669"/>
    <property type="project" value="UniProtKB-UniRule"/>
</dbReference>
<dbReference type="Gene3D" id="3.50.40.10">
    <property type="entry name" value="Phenylalanyl-trna Synthetase, Chain B, domain 3"/>
    <property type="match status" value="1"/>
</dbReference>
<dbReference type="PROSITE" id="PS50886">
    <property type="entry name" value="TRBD"/>
    <property type="match status" value="1"/>
</dbReference>
<feature type="binding site" evidence="15">
    <location>
        <position position="487"/>
    </location>
    <ligand>
        <name>Mg(2+)</name>
        <dbReference type="ChEBI" id="CHEBI:18420"/>
        <note>shared with alpha subunit</note>
    </ligand>
</feature>
<evidence type="ECO:0000259" key="18">
    <source>
        <dbReference type="PROSITE" id="PS51447"/>
    </source>
</evidence>
<keyword evidence="7 15" id="KW-0479">Metal-binding</keyword>
<dbReference type="RefSeq" id="WP_055226441.1">
    <property type="nucleotide sequence ID" value="NZ_CYYV01000003.1"/>
</dbReference>
<dbReference type="SMART" id="SM00896">
    <property type="entry name" value="FDX-ACB"/>
    <property type="match status" value="1"/>
</dbReference>
<evidence type="ECO:0000256" key="14">
    <source>
        <dbReference type="ARBA" id="ARBA00049255"/>
    </source>
</evidence>
<feature type="domain" description="TRNA-binding" evidence="17">
    <location>
        <begin position="39"/>
        <end position="163"/>
    </location>
</feature>
<keyword evidence="9 15" id="KW-0067">ATP-binding</keyword>
<dbReference type="Pfam" id="PF01588">
    <property type="entry name" value="tRNA_bind"/>
    <property type="match status" value="1"/>
</dbReference>
<dbReference type="Pfam" id="PF03147">
    <property type="entry name" value="FDX-ACB"/>
    <property type="match status" value="1"/>
</dbReference>
<dbReference type="Gene3D" id="3.30.56.10">
    <property type="match status" value="2"/>
</dbReference>
<dbReference type="SUPFAM" id="SSF56037">
    <property type="entry name" value="PheT/TilS domain"/>
    <property type="match status" value="1"/>
</dbReference>
<dbReference type="Proteomes" id="UP000737612">
    <property type="component" value="Unassembled WGS sequence"/>
</dbReference>
<dbReference type="SUPFAM" id="SSF46955">
    <property type="entry name" value="Putative DNA-binding domain"/>
    <property type="match status" value="1"/>
</dbReference>
<dbReference type="InterPro" id="IPR045864">
    <property type="entry name" value="aa-tRNA-synth_II/BPL/LPL"/>
</dbReference>
<evidence type="ECO:0000256" key="15">
    <source>
        <dbReference type="HAMAP-Rule" id="MF_00283"/>
    </source>
</evidence>
<evidence type="ECO:0000256" key="6">
    <source>
        <dbReference type="ARBA" id="ARBA00022598"/>
    </source>
</evidence>
<evidence type="ECO:0000256" key="11">
    <source>
        <dbReference type="ARBA" id="ARBA00022884"/>
    </source>
</evidence>
<dbReference type="GO" id="GO:0004826">
    <property type="term" value="F:phenylalanine-tRNA ligase activity"/>
    <property type="evidence" value="ECO:0007669"/>
    <property type="project" value="UniProtKB-UniRule"/>
</dbReference>
<dbReference type="Gene3D" id="3.30.930.10">
    <property type="entry name" value="Bira Bifunctional Protein, Domain 2"/>
    <property type="match status" value="1"/>
</dbReference>
<evidence type="ECO:0000256" key="10">
    <source>
        <dbReference type="ARBA" id="ARBA00022842"/>
    </source>
</evidence>
<feature type="binding site" evidence="15">
    <location>
        <position position="478"/>
    </location>
    <ligand>
        <name>Mg(2+)</name>
        <dbReference type="ChEBI" id="CHEBI:18420"/>
        <note>shared with alpha subunit</note>
    </ligand>
</feature>
<dbReference type="NCBIfam" id="TIGR00472">
    <property type="entry name" value="pheT_bact"/>
    <property type="match status" value="1"/>
</dbReference>
<protein>
    <recommendedName>
        <fullName evidence="15">Phenylalanine--tRNA ligase beta subunit</fullName>
        <ecNumber evidence="15">6.1.1.20</ecNumber>
    </recommendedName>
    <alternativeName>
        <fullName evidence="15">Phenylalanyl-tRNA synthetase beta subunit</fullName>
        <shortName evidence="15">PheRS</shortName>
    </alternativeName>
</protein>
<comment type="similarity">
    <text evidence="2 15">Belongs to the phenylalanyl-tRNA synthetase beta subunit family. Type 1 subfamily.</text>
</comment>
<dbReference type="InterPro" id="IPR004532">
    <property type="entry name" value="Phe-tRNA-ligase_IIc_bsu_bact"/>
</dbReference>
<reference evidence="21" key="2">
    <citation type="submission" date="2021-02" db="EMBL/GenBank/DDBJ databases">
        <title>Metagenome-assembled genomes from human diarrheal sample B26.</title>
        <authorList>
            <person name="Ateba T.P."/>
            <person name="Alayande K.A."/>
            <person name="Mwanza M."/>
        </authorList>
    </citation>
    <scope>NUCLEOTIDE SEQUENCE</scope>
    <source>
        <strain evidence="21">06WH</strain>
    </source>
</reference>
<evidence type="ECO:0000256" key="5">
    <source>
        <dbReference type="ARBA" id="ARBA00022555"/>
    </source>
</evidence>
<dbReference type="InterPro" id="IPR005146">
    <property type="entry name" value="B3/B4_tRNA-bd"/>
</dbReference>
<keyword evidence="10 15" id="KW-0460">Magnesium</keyword>
<evidence type="ECO:0000259" key="17">
    <source>
        <dbReference type="PROSITE" id="PS50886"/>
    </source>
</evidence>
<dbReference type="InterPro" id="IPR002547">
    <property type="entry name" value="tRNA-bd_dom"/>
</dbReference>
<dbReference type="EMBL" id="CYYV01000003">
    <property type="protein sequence ID" value="CUN79489.1"/>
    <property type="molecule type" value="Genomic_DNA"/>
</dbReference>
<keyword evidence="12 15" id="KW-0648">Protein biosynthesis</keyword>
<dbReference type="InterPro" id="IPR012340">
    <property type="entry name" value="NA-bd_OB-fold"/>
</dbReference>
<dbReference type="FunFam" id="3.50.40.10:FF:000001">
    <property type="entry name" value="Phenylalanine--tRNA ligase beta subunit"/>
    <property type="match status" value="1"/>
</dbReference>
<dbReference type="HAMAP" id="MF_00283">
    <property type="entry name" value="Phe_tRNA_synth_beta1"/>
    <property type="match status" value="1"/>
</dbReference>
<dbReference type="GO" id="GO:0006432">
    <property type="term" value="P:phenylalanyl-tRNA aminoacylation"/>
    <property type="evidence" value="ECO:0007669"/>
    <property type="project" value="UniProtKB-UniRule"/>
</dbReference>